<evidence type="ECO:0000313" key="4">
    <source>
        <dbReference type="Proteomes" id="UP000616547"/>
    </source>
</evidence>
<dbReference type="Pfam" id="PF02525">
    <property type="entry name" value="Flavodoxin_2"/>
    <property type="match status" value="1"/>
</dbReference>
<dbReference type="RefSeq" id="WP_201332023.1">
    <property type="nucleotide sequence ID" value="NZ_BOCG01000526.1"/>
</dbReference>
<feature type="domain" description="Flavodoxin-like fold" evidence="2">
    <location>
        <begin position="1"/>
        <end position="168"/>
    </location>
</feature>
<protein>
    <submittedName>
        <fullName evidence="3">General stress protein 14</fullName>
    </submittedName>
</protein>
<comment type="caution">
    <text evidence="3">The sequence shown here is derived from an EMBL/GenBank/DDBJ whole genome shotgun (WGS) entry which is preliminary data.</text>
</comment>
<name>A0ABQ3W870_9LACO</name>
<dbReference type="EMBL" id="BOCI01000324">
    <property type="protein sequence ID" value="GHW01560.1"/>
    <property type="molecule type" value="Genomic_DNA"/>
</dbReference>
<sequence length="181" mass="20082">MKTTIFLFHPDLTSSQVNRTLAAAASEAGFEVRDLYRLYPDGEIDVPAEQAAMEESDRIVLQFPMYWYSCPPLLKKWEDLVLEYGWAYGSTGTKLHGKELLIAVSPGAPADNYQHSGSVNYTVNELLRPFQATSNLIGTKYLTPFVTAGASAISDSDLADQAQKYVDYLKKDNIPLLAAHE</sequence>
<accession>A0ABQ3W870</accession>
<dbReference type="InterPro" id="IPR046980">
    <property type="entry name" value="KefG/KefF"/>
</dbReference>
<keyword evidence="4" id="KW-1185">Reference proteome</keyword>
<dbReference type="Gene3D" id="3.40.50.360">
    <property type="match status" value="1"/>
</dbReference>
<dbReference type="Proteomes" id="UP000616547">
    <property type="component" value="Unassembled WGS sequence"/>
</dbReference>
<keyword evidence="1" id="KW-0560">Oxidoreductase</keyword>
<dbReference type="InterPro" id="IPR029039">
    <property type="entry name" value="Flavoprotein-like_sf"/>
</dbReference>
<evidence type="ECO:0000256" key="1">
    <source>
        <dbReference type="ARBA" id="ARBA00023002"/>
    </source>
</evidence>
<dbReference type="PANTHER" id="PTHR47307">
    <property type="entry name" value="GLUTATHIONE-REGULATED POTASSIUM-EFFLUX SYSTEM ANCILLARY PROTEIN KEFG"/>
    <property type="match status" value="1"/>
</dbReference>
<reference evidence="4" key="1">
    <citation type="submission" date="2021-01" db="EMBL/GenBank/DDBJ databases">
        <title>Draft genome sequence of Nasalis larvatus strain YZ03.</title>
        <authorList>
            <person name="Suzuki-Hashido N."/>
            <person name="Tsuchida S."/>
            <person name="Hayakawa T."/>
        </authorList>
    </citation>
    <scope>NUCLEOTIDE SEQUENCE [LARGE SCALE GENOMIC DNA]</scope>
    <source>
        <strain evidence="4">YZ03</strain>
    </source>
</reference>
<dbReference type="PANTHER" id="PTHR47307:SF1">
    <property type="entry name" value="GLUTATHIONE-REGULATED POTASSIUM-EFFLUX SYSTEM ANCILLARY PROTEIN KEFG"/>
    <property type="match status" value="1"/>
</dbReference>
<evidence type="ECO:0000259" key="2">
    <source>
        <dbReference type="Pfam" id="PF02525"/>
    </source>
</evidence>
<evidence type="ECO:0000313" key="3">
    <source>
        <dbReference type="EMBL" id="GHW01560.1"/>
    </source>
</evidence>
<organism evidence="3 4">
    <name type="scientific">Lactobacillus nasalidis</name>
    <dbReference type="NCBI Taxonomy" id="2797258"/>
    <lineage>
        <taxon>Bacteria</taxon>
        <taxon>Bacillati</taxon>
        <taxon>Bacillota</taxon>
        <taxon>Bacilli</taxon>
        <taxon>Lactobacillales</taxon>
        <taxon>Lactobacillaceae</taxon>
        <taxon>Lactobacillus</taxon>
    </lineage>
</organism>
<dbReference type="SUPFAM" id="SSF52218">
    <property type="entry name" value="Flavoproteins"/>
    <property type="match status" value="1"/>
</dbReference>
<proteinExistence type="predicted"/>
<dbReference type="InterPro" id="IPR003680">
    <property type="entry name" value="Flavodoxin_fold"/>
</dbReference>
<gene>
    <name evidence="3" type="primary">ywrO_1</name>
    <name evidence="3" type="ORF">lacNasYZ03_12470</name>
</gene>